<dbReference type="EC" id="3.4.23.-" evidence="2"/>
<dbReference type="InterPro" id="IPR034122">
    <property type="entry name" value="Retropepsin-like_bacterial"/>
</dbReference>
<gene>
    <name evidence="2" type="ORF">QNI19_03790</name>
</gene>
<dbReference type="InterPro" id="IPR021109">
    <property type="entry name" value="Peptidase_aspartic_dom_sf"/>
</dbReference>
<keyword evidence="2" id="KW-0378">Hydrolase</keyword>
<organism evidence="2 3">
    <name type="scientific">Xanthocytophaga flava</name>
    <dbReference type="NCBI Taxonomy" id="3048013"/>
    <lineage>
        <taxon>Bacteria</taxon>
        <taxon>Pseudomonadati</taxon>
        <taxon>Bacteroidota</taxon>
        <taxon>Cytophagia</taxon>
        <taxon>Cytophagales</taxon>
        <taxon>Rhodocytophagaceae</taxon>
        <taxon>Xanthocytophaga</taxon>
    </lineage>
</organism>
<dbReference type="SUPFAM" id="SSF50630">
    <property type="entry name" value="Acid proteases"/>
    <property type="match status" value="1"/>
</dbReference>
<dbReference type="Pfam" id="PF13650">
    <property type="entry name" value="Asp_protease_2"/>
    <property type="match status" value="1"/>
</dbReference>
<feature type="chain" id="PRO_5046390696" evidence="1">
    <location>
        <begin position="23"/>
        <end position="291"/>
    </location>
</feature>
<evidence type="ECO:0000313" key="3">
    <source>
        <dbReference type="Proteomes" id="UP001228581"/>
    </source>
</evidence>
<name>A0ABT7CH55_9BACT</name>
<keyword evidence="1" id="KW-0732">Signal</keyword>
<feature type="signal peptide" evidence="1">
    <location>
        <begin position="1"/>
        <end position="22"/>
    </location>
</feature>
<sequence length="291" mass="32439">MRSTLHLFICFFTFLSVTYSSSAQTPVEVLPSGHIIIKASVNGVEGKFFFDTGGGINLLTKKFADKVKNIKKEDGYFTGFRATGERLDVPLYKAQTISIGNWTYKQPTLTILDVDLASYDGLISMNLFENQPFTLDLNQNLFTLETAKSLDKKQGQKVGLQIQKERGVAVSLFTYVVLNETDTLQFSLDSGAGNNTFSIHSRYAQSTGIDLSDTTKVKSFLRKSEFNPNVQTGYYVTSVKKLQLKDAAPVNIENFTTRFTTDLIYDGIMSINWFGKVISIDIKNATMIVGK</sequence>
<dbReference type="EMBL" id="JASJOT010000002">
    <property type="protein sequence ID" value="MDJ1492039.1"/>
    <property type="molecule type" value="Genomic_DNA"/>
</dbReference>
<dbReference type="CDD" id="cd05483">
    <property type="entry name" value="retropepsin_like_bacteria"/>
    <property type="match status" value="1"/>
</dbReference>
<evidence type="ECO:0000256" key="1">
    <source>
        <dbReference type="SAM" id="SignalP"/>
    </source>
</evidence>
<evidence type="ECO:0000313" key="2">
    <source>
        <dbReference type="EMBL" id="MDJ1492039.1"/>
    </source>
</evidence>
<reference evidence="2 3" key="1">
    <citation type="submission" date="2023-05" db="EMBL/GenBank/DDBJ databases">
        <authorList>
            <person name="Zhang X."/>
        </authorList>
    </citation>
    <scope>NUCLEOTIDE SEQUENCE [LARGE SCALE GENOMIC DNA]</scope>
    <source>
        <strain evidence="2 3">DM2B3-1</strain>
    </source>
</reference>
<keyword evidence="3" id="KW-1185">Reference proteome</keyword>
<dbReference type="Proteomes" id="UP001228581">
    <property type="component" value="Unassembled WGS sequence"/>
</dbReference>
<comment type="caution">
    <text evidence="2">The sequence shown here is derived from an EMBL/GenBank/DDBJ whole genome shotgun (WGS) entry which is preliminary data.</text>
</comment>
<dbReference type="RefSeq" id="WP_314032156.1">
    <property type="nucleotide sequence ID" value="NZ_JASJOR010000008.1"/>
</dbReference>
<proteinExistence type="predicted"/>
<dbReference type="GO" id="GO:0016787">
    <property type="term" value="F:hydrolase activity"/>
    <property type="evidence" value="ECO:0007669"/>
    <property type="project" value="UniProtKB-KW"/>
</dbReference>
<dbReference type="Gene3D" id="2.40.70.10">
    <property type="entry name" value="Acid Proteases"/>
    <property type="match status" value="1"/>
</dbReference>
<accession>A0ABT7CH55</accession>
<protein>
    <submittedName>
        <fullName evidence="2">Retropepsin-like aspartic protease</fullName>
        <ecNumber evidence="2">3.4.23.-</ecNumber>
    </submittedName>
</protein>